<dbReference type="CDD" id="cd08175">
    <property type="entry name" value="G1PDH"/>
    <property type="match status" value="1"/>
</dbReference>
<dbReference type="InterPro" id="IPR032837">
    <property type="entry name" value="G1PDH"/>
</dbReference>
<dbReference type="RefSeq" id="WP_379662275.1">
    <property type="nucleotide sequence ID" value="NZ_JBHUDG010000012.1"/>
</dbReference>
<keyword evidence="8" id="KW-0594">Phospholipid biosynthesis</keyword>
<keyword evidence="2" id="KW-0444">Lipid biosynthesis</keyword>
<dbReference type="PANTHER" id="PTHR43616:SF5">
    <property type="entry name" value="GLYCEROL DEHYDROGENASE 1"/>
    <property type="match status" value="1"/>
</dbReference>
<protein>
    <submittedName>
        <fullName evidence="10">Sn-glycerol-1-phosphate dehydrogenase</fullName>
        <ecNumber evidence="10">1.1.1.261</ecNumber>
    </submittedName>
</protein>
<organism evidence="10 11">
    <name type="scientific">Pseudopedobacter beijingensis</name>
    <dbReference type="NCBI Taxonomy" id="1207056"/>
    <lineage>
        <taxon>Bacteria</taxon>
        <taxon>Pseudomonadati</taxon>
        <taxon>Bacteroidota</taxon>
        <taxon>Sphingobacteriia</taxon>
        <taxon>Sphingobacteriales</taxon>
        <taxon>Sphingobacteriaceae</taxon>
        <taxon>Pseudopedobacter</taxon>
    </lineage>
</organism>
<dbReference type="Pfam" id="PF13685">
    <property type="entry name" value="Fe-ADH_2"/>
    <property type="match status" value="1"/>
</dbReference>
<evidence type="ECO:0000256" key="7">
    <source>
        <dbReference type="ARBA" id="ARBA00023098"/>
    </source>
</evidence>
<dbReference type="PANTHER" id="PTHR43616">
    <property type="entry name" value="GLYCEROL DEHYDROGENASE"/>
    <property type="match status" value="1"/>
</dbReference>
<evidence type="ECO:0000256" key="8">
    <source>
        <dbReference type="ARBA" id="ARBA00023209"/>
    </source>
</evidence>
<keyword evidence="7" id="KW-0443">Lipid metabolism</keyword>
<evidence type="ECO:0000313" key="10">
    <source>
        <dbReference type="EMBL" id="MFD1629897.1"/>
    </source>
</evidence>
<reference evidence="11" key="1">
    <citation type="journal article" date="2019" name="Int. J. Syst. Evol. Microbiol.">
        <title>The Global Catalogue of Microorganisms (GCM) 10K type strain sequencing project: providing services to taxonomists for standard genome sequencing and annotation.</title>
        <authorList>
            <consortium name="The Broad Institute Genomics Platform"/>
            <consortium name="The Broad Institute Genome Sequencing Center for Infectious Disease"/>
            <person name="Wu L."/>
            <person name="Ma J."/>
        </authorList>
    </citation>
    <scope>NUCLEOTIDE SEQUENCE [LARGE SCALE GENOMIC DNA]</scope>
    <source>
        <strain evidence="11">CCUG 53762</strain>
    </source>
</reference>
<dbReference type="EMBL" id="JBHUDG010000012">
    <property type="protein sequence ID" value="MFD1629897.1"/>
    <property type="molecule type" value="Genomic_DNA"/>
</dbReference>
<gene>
    <name evidence="10" type="ORF">ACFSAH_08415</name>
</gene>
<comment type="caution">
    <text evidence="10">The sequence shown here is derived from an EMBL/GenBank/DDBJ whole genome shotgun (WGS) entry which is preliminary data.</text>
</comment>
<keyword evidence="5 10" id="KW-0560">Oxidoreductase</keyword>
<evidence type="ECO:0000256" key="6">
    <source>
        <dbReference type="ARBA" id="ARBA00023027"/>
    </source>
</evidence>
<accession>A0ABW4ID04</accession>
<evidence type="ECO:0000313" key="11">
    <source>
        <dbReference type="Proteomes" id="UP001597118"/>
    </source>
</evidence>
<evidence type="ECO:0000256" key="1">
    <source>
        <dbReference type="ARBA" id="ARBA00022490"/>
    </source>
</evidence>
<keyword evidence="9" id="KW-1208">Phospholipid metabolism</keyword>
<dbReference type="GO" id="GO:0050492">
    <property type="term" value="F:glycerol-1-phosphate dehydrogenase [NAD(P)+] activity"/>
    <property type="evidence" value="ECO:0007669"/>
    <property type="project" value="UniProtKB-EC"/>
</dbReference>
<name>A0ABW4ID04_9SPHI</name>
<dbReference type="Proteomes" id="UP001597118">
    <property type="component" value="Unassembled WGS sequence"/>
</dbReference>
<evidence type="ECO:0000256" key="9">
    <source>
        <dbReference type="ARBA" id="ARBA00023264"/>
    </source>
</evidence>
<proteinExistence type="predicted"/>
<dbReference type="InterPro" id="IPR016205">
    <property type="entry name" value="Glycerol_DH"/>
</dbReference>
<evidence type="ECO:0000256" key="3">
    <source>
        <dbReference type="ARBA" id="ARBA00022723"/>
    </source>
</evidence>
<evidence type="ECO:0000256" key="4">
    <source>
        <dbReference type="ARBA" id="ARBA00022857"/>
    </source>
</evidence>
<dbReference type="Gene3D" id="3.40.50.1970">
    <property type="match status" value="1"/>
</dbReference>
<dbReference type="Gene3D" id="1.20.1090.10">
    <property type="entry name" value="Dehydroquinate synthase-like - alpha domain"/>
    <property type="match status" value="1"/>
</dbReference>
<keyword evidence="4" id="KW-0521">NADP</keyword>
<keyword evidence="3" id="KW-0479">Metal-binding</keyword>
<sequence length="453" mass="50033">MSTKVERALKAASETKDLLMGSNVLDKVPELFKKYFAGHTAVVVADQITYEVAGKEVVELLKASGINQEPVFIFTDPELYAEYSFVEQLSKSLATHNAIAVAVGSGTINDLAKLASHQNGREYMCVATAASMDGYTAFGASITADGAKQTFNCPAPKVCVADIEIIRNAPTEMTASGYADLFAKITAGADWILADRLGVEPIDDQAWSIVQDGLHDALSDPKGVHEGDAKAVFELISGLMLGGFAMQWSKSSRPASGAEHQFSHLWNMEHHTNNGEHISHGFQVAIGTLAITALYEEILKYPFDQLDIEACCAAWPSPEVLEKESRELFKGTDFPEIGDQETKAKYIDAEALAKQLQLLKANWTEIREKLKAQMVPFNEAKNRLKMVGAPYEPEHIGVTKEYLKNTFVRAQYIRRRFTVLDLLIRTNTLDFFLDKLFGKNGVWALEENKVLSE</sequence>
<keyword evidence="6" id="KW-0520">NAD</keyword>
<dbReference type="SUPFAM" id="SSF56796">
    <property type="entry name" value="Dehydroquinate synthase-like"/>
    <property type="match status" value="1"/>
</dbReference>
<keyword evidence="1" id="KW-0963">Cytoplasm</keyword>
<keyword evidence="11" id="KW-1185">Reference proteome</keyword>
<evidence type="ECO:0000256" key="2">
    <source>
        <dbReference type="ARBA" id="ARBA00022516"/>
    </source>
</evidence>
<evidence type="ECO:0000256" key="5">
    <source>
        <dbReference type="ARBA" id="ARBA00023002"/>
    </source>
</evidence>
<dbReference type="EC" id="1.1.1.261" evidence="10"/>